<dbReference type="PANTHER" id="PTHR14155:SF86">
    <property type="entry name" value="OS06G0534500 PROTEIN"/>
    <property type="match status" value="1"/>
</dbReference>
<dbReference type="GO" id="GO:0016567">
    <property type="term" value="P:protein ubiquitination"/>
    <property type="evidence" value="ECO:0007669"/>
    <property type="project" value="UniProtKB-UniPathway"/>
</dbReference>
<dbReference type="Proteomes" id="UP000305067">
    <property type="component" value="Unassembled WGS sequence"/>
</dbReference>
<feature type="compositionally biased region" description="Polar residues" evidence="5">
    <location>
        <begin position="84"/>
        <end position="99"/>
    </location>
</feature>
<feature type="compositionally biased region" description="Polar residues" evidence="5">
    <location>
        <begin position="144"/>
        <end position="154"/>
    </location>
</feature>
<keyword evidence="3" id="KW-0862">Zinc</keyword>
<accession>A0A5C3QR82</accession>
<evidence type="ECO:0000256" key="4">
    <source>
        <dbReference type="PROSITE-ProRule" id="PRU00175"/>
    </source>
</evidence>
<evidence type="ECO:0000313" key="7">
    <source>
        <dbReference type="EMBL" id="TFL04486.1"/>
    </source>
</evidence>
<feature type="compositionally biased region" description="Pro residues" evidence="5">
    <location>
        <begin position="158"/>
        <end position="168"/>
    </location>
</feature>
<proteinExistence type="predicted"/>
<dbReference type="Gene3D" id="3.30.40.10">
    <property type="entry name" value="Zinc/RING finger domain, C3HC4 (zinc finger)"/>
    <property type="match status" value="1"/>
</dbReference>
<organism evidence="7 8">
    <name type="scientific">Pterulicium gracile</name>
    <dbReference type="NCBI Taxonomy" id="1884261"/>
    <lineage>
        <taxon>Eukaryota</taxon>
        <taxon>Fungi</taxon>
        <taxon>Dikarya</taxon>
        <taxon>Basidiomycota</taxon>
        <taxon>Agaricomycotina</taxon>
        <taxon>Agaricomycetes</taxon>
        <taxon>Agaricomycetidae</taxon>
        <taxon>Agaricales</taxon>
        <taxon>Pleurotineae</taxon>
        <taxon>Pterulaceae</taxon>
        <taxon>Pterulicium</taxon>
    </lineage>
</organism>
<dbReference type="InterPro" id="IPR001841">
    <property type="entry name" value="Znf_RING"/>
</dbReference>
<evidence type="ECO:0000256" key="2">
    <source>
        <dbReference type="ARBA" id="ARBA00022771"/>
    </source>
</evidence>
<feature type="domain" description="RING-type" evidence="6">
    <location>
        <begin position="202"/>
        <end position="245"/>
    </location>
</feature>
<dbReference type="AlphaFoldDB" id="A0A5C3QR82"/>
<dbReference type="GO" id="GO:0008270">
    <property type="term" value="F:zinc ion binding"/>
    <property type="evidence" value="ECO:0007669"/>
    <property type="project" value="UniProtKB-KW"/>
</dbReference>
<dbReference type="EMBL" id="ML178818">
    <property type="protein sequence ID" value="TFL04486.1"/>
    <property type="molecule type" value="Genomic_DNA"/>
</dbReference>
<evidence type="ECO:0000256" key="5">
    <source>
        <dbReference type="SAM" id="MobiDB-lite"/>
    </source>
</evidence>
<sequence>MLTPTQYRSEPSIPEGLLIDLRNSVLVENDIPISPPISPPATTAGLAGDDLLLSWDTEPEGPHVRPNDAVESARVRSPAAVSSLETPTPLRSSTQSAPPVSSPPLPHDLTDLDILLSRVNDESAASGSDYDTLLMISQFLGPASPTSVEQSRQGTPRIPEPPAQPRSAPPMTHLVKEQRRRVTKDGRVKLKLMLEGISVDKCGICFTQFKKGDEASMGSPACQHPFHGKCLGNWYRNSRTCPHCRQPSS</sequence>
<dbReference type="PROSITE" id="PS50089">
    <property type="entry name" value="ZF_RING_2"/>
    <property type="match status" value="1"/>
</dbReference>
<evidence type="ECO:0000256" key="3">
    <source>
        <dbReference type="ARBA" id="ARBA00022833"/>
    </source>
</evidence>
<feature type="compositionally biased region" description="Basic and acidic residues" evidence="5">
    <location>
        <begin position="60"/>
        <end position="74"/>
    </location>
</feature>
<dbReference type="InterPro" id="IPR053238">
    <property type="entry name" value="RING-H2_zinc_finger"/>
</dbReference>
<keyword evidence="2 4" id="KW-0863">Zinc-finger</keyword>
<protein>
    <recommendedName>
        <fullName evidence="6">RING-type domain-containing protein</fullName>
    </recommendedName>
</protein>
<dbReference type="PANTHER" id="PTHR14155">
    <property type="entry name" value="RING FINGER DOMAIN-CONTAINING"/>
    <property type="match status" value="1"/>
</dbReference>
<dbReference type="OrthoDB" id="8062037at2759"/>
<feature type="region of interest" description="Disordered" evidence="5">
    <location>
        <begin position="143"/>
        <end position="172"/>
    </location>
</feature>
<keyword evidence="8" id="KW-1185">Reference proteome</keyword>
<dbReference type="UniPathway" id="UPA00143"/>
<dbReference type="STRING" id="1884261.A0A5C3QR82"/>
<evidence type="ECO:0000259" key="6">
    <source>
        <dbReference type="PROSITE" id="PS50089"/>
    </source>
</evidence>
<gene>
    <name evidence="7" type="ORF">BDV98DRAFT_502014</name>
</gene>
<name>A0A5C3QR82_9AGAR</name>
<evidence type="ECO:0000256" key="1">
    <source>
        <dbReference type="ARBA" id="ARBA00022723"/>
    </source>
</evidence>
<feature type="region of interest" description="Disordered" evidence="5">
    <location>
        <begin position="32"/>
        <end position="106"/>
    </location>
</feature>
<reference evidence="7 8" key="1">
    <citation type="journal article" date="2019" name="Nat. Ecol. Evol.">
        <title>Megaphylogeny resolves global patterns of mushroom evolution.</title>
        <authorList>
            <person name="Varga T."/>
            <person name="Krizsan K."/>
            <person name="Foldi C."/>
            <person name="Dima B."/>
            <person name="Sanchez-Garcia M."/>
            <person name="Sanchez-Ramirez S."/>
            <person name="Szollosi G.J."/>
            <person name="Szarkandi J.G."/>
            <person name="Papp V."/>
            <person name="Albert L."/>
            <person name="Andreopoulos W."/>
            <person name="Angelini C."/>
            <person name="Antonin V."/>
            <person name="Barry K.W."/>
            <person name="Bougher N.L."/>
            <person name="Buchanan P."/>
            <person name="Buyck B."/>
            <person name="Bense V."/>
            <person name="Catcheside P."/>
            <person name="Chovatia M."/>
            <person name="Cooper J."/>
            <person name="Damon W."/>
            <person name="Desjardin D."/>
            <person name="Finy P."/>
            <person name="Geml J."/>
            <person name="Haridas S."/>
            <person name="Hughes K."/>
            <person name="Justo A."/>
            <person name="Karasinski D."/>
            <person name="Kautmanova I."/>
            <person name="Kiss B."/>
            <person name="Kocsube S."/>
            <person name="Kotiranta H."/>
            <person name="LaButti K.M."/>
            <person name="Lechner B.E."/>
            <person name="Liimatainen K."/>
            <person name="Lipzen A."/>
            <person name="Lukacs Z."/>
            <person name="Mihaltcheva S."/>
            <person name="Morgado L.N."/>
            <person name="Niskanen T."/>
            <person name="Noordeloos M.E."/>
            <person name="Ohm R.A."/>
            <person name="Ortiz-Santana B."/>
            <person name="Ovrebo C."/>
            <person name="Racz N."/>
            <person name="Riley R."/>
            <person name="Savchenko A."/>
            <person name="Shiryaev A."/>
            <person name="Soop K."/>
            <person name="Spirin V."/>
            <person name="Szebenyi C."/>
            <person name="Tomsovsky M."/>
            <person name="Tulloss R.E."/>
            <person name="Uehling J."/>
            <person name="Grigoriev I.V."/>
            <person name="Vagvolgyi C."/>
            <person name="Papp T."/>
            <person name="Martin F.M."/>
            <person name="Miettinen O."/>
            <person name="Hibbett D.S."/>
            <person name="Nagy L.G."/>
        </authorList>
    </citation>
    <scope>NUCLEOTIDE SEQUENCE [LARGE SCALE GENOMIC DNA]</scope>
    <source>
        <strain evidence="7 8">CBS 309.79</strain>
    </source>
</reference>
<dbReference type="SUPFAM" id="SSF57850">
    <property type="entry name" value="RING/U-box"/>
    <property type="match status" value="1"/>
</dbReference>
<dbReference type="SMART" id="SM00184">
    <property type="entry name" value="RING"/>
    <property type="match status" value="1"/>
</dbReference>
<dbReference type="InterPro" id="IPR013083">
    <property type="entry name" value="Znf_RING/FYVE/PHD"/>
</dbReference>
<dbReference type="Pfam" id="PF13639">
    <property type="entry name" value="zf-RING_2"/>
    <property type="match status" value="1"/>
</dbReference>
<keyword evidence="1" id="KW-0479">Metal-binding</keyword>
<evidence type="ECO:0000313" key="8">
    <source>
        <dbReference type="Proteomes" id="UP000305067"/>
    </source>
</evidence>